<proteinExistence type="predicted"/>
<feature type="compositionally biased region" description="Basic residues" evidence="1">
    <location>
        <begin position="32"/>
        <end position="50"/>
    </location>
</feature>
<protein>
    <submittedName>
        <fullName evidence="2">Uncharacterized protein</fullName>
    </submittedName>
</protein>
<dbReference type="AlphaFoldDB" id="A0A5K3G7K3"/>
<name>A0A5K3G7K3_MESCO</name>
<sequence>MTLIVKQIEPTPCVSSTASMSTFQPIIALHHKHNNNKTRRMRRRRRRGTGHKTDCGLASS</sequence>
<evidence type="ECO:0000256" key="1">
    <source>
        <dbReference type="SAM" id="MobiDB-lite"/>
    </source>
</evidence>
<feature type="region of interest" description="Disordered" evidence="1">
    <location>
        <begin position="32"/>
        <end position="60"/>
    </location>
</feature>
<accession>A0A5K3G7K3</accession>
<organism evidence="2">
    <name type="scientific">Mesocestoides corti</name>
    <name type="common">Flatworm</name>
    <dbReference type="NCBI Taxonomy" id="53468"/>
    <lineage>
        <taxon>Eukaryota</taxon>
        <taxon>Metazoa</taxon>
        <taxon>Spiralia</taxon>
        <taxon>Lophotrochozoa</taxon>
        <taxon>Platyhelminthes</taxon>
        <taxon>Cestoda</taxon>
        <taxon>Eucestoda</taxon>
        <taxon>Cyclophyllidea</taxon>
        <taxon>Mesocestoididae</taxon>
        <taxon>Mesocestoides</taxon>
    </lineage>
</organism>
<reference evidence="2" key="1">
    <citation type="submission" date="2019-11" db="UniProtKB">
        <authorList>
            <consortium name="WormBaseParasite"/>
        </authorList>
    </citation>
    <scope>IDENTIFICATION</scope>
</reference>
<evidence type="ECO:0000313" key="2">
    <source>
        <dbReference type="WBParaSite" id="MCU_014531-RA"/>
    </source>
</evidence>
<dbReference type="WBParaSite" id="MCU_014531-RA">
    <property type="protein sequence ID" value="MCU_014531-RA"/>
    <property type="gene ID" value="MCU_014531"/>
</dbReference>